<dbReference type="InterPro" id="IPR050459">
    <property type="entry name" value="WD_repeat_RBAP46/RBAP48/MSI1"/>
</dbReference>
<feature type="non-terminal residue" evidence="5">
    <location>
        <position position="156"/>
    </location>
</feature>
<evidence type="ECO:0000313" key="5">
    <source>
        <dbReference type="EMBL" id="KAG5458681.1"/>
    </source>
</evidence>
<reference evidence="5 6" key="1">
    <citation type="journal article" name="Sci. Rep.">
        <title>Genome-scale phylogenetic analyses confirm Olpidium as the closest living zoosporic fungus to the non-flagellated, terrestrial fungi.</title>
        <authorList>
            <person name="Chang Y."/>
            <person name="Rochon D."/>
            <person name="Sekimoto S."/>
            <person name="Wang Y."/>
            <person name="Chovatia M."/>
            <person name="Sandor L."/>
            <person name="Salamov A."/>
            <person name="Grigoriev I.V."/>
            <person name="Stajich J.E."/>
            <person name="Spatafora J.W."/>
        </authorList>
    </citation>
    <scope>NUCLEOTIDE SEQUENCE [LARGE SCALE GENOMIC DNA]</scope>
    <source>
        <strain evidence="5">S191</strain>
    </source>
</reference>
<evidence type="ECO:0000256" key="1">
    <source>
        <dbReference type="ARBA" id="ARBA00022574"/>
    </source>
</evidence>
<dbReference type="Proteomes" id="UP000673691">
    <property type="component" value="Unassembled WGS sequence"/>
</dbReference>
<feature type="non-terminal residue" evidence="5">
    <location>
        <position position="1"/>
    </location>
</feature>
<keyword evidence="6" id="KW-1185">Reference proteome</keyword>
<gene>
    <name evidence="5" type="ORF">BJ554DRAFT_1049</name>
</gene>
<name>A0A8H7ZSI1_9FUNG</name>
<evidence type="ECO:0000259" key="4">
    <source>
        <dbReference type="Pfam" id="PF12265"/>
    </source>
</evidence>
<feature type="region of interest" description="Disordered" evidence="3">
    <location>
        <begin position="1"/>
        <end position="29"/>
    </location>
</feature>
<dbReference type="InterPro" id="IPR022052">
    <property type="entry name" value="Histone-bd_RBBP4-like_N"/>
</dbReference>
<sequence>ARPFPSFRRGTGRSPLAPPAAGAGDERAGRWGAETDRVAFARRLLVHLISAGRTRTQNVFPEKQREEPKPADAQNVNEEYKIWKKNSPFLYDLLVTQSMEWPSLTFQWLPDHYSVHRFFCGTYTSGAEPEFLQIAEVHLPGLNAEVDARKFEEDKK</sequence>
<comment type="caution">
    <text evidence="5">The sequence shown here is derived from an EMBL/GenBank/DDBJ whole genome shotgun (WGS) entry which is preliminary data.</text>
</comment>
<organism evidence="5 6">
    <name type="scientific">Olpidium bornovanus</name>
    <dbReference type="NCBI Taxonomy" id="278681"/>
    <lineage>
        <taxon>Eukaryota</taxon>
        <taxon>Fungi</taxon>
        <taxon>Fungi incertae sedis</taxon>
        <taxon>Olpidiomycota</taxon>
        <taxon>Olpidiomycotina</taxon>
        <taxon>Olpidiomycetes</taxon>
        <taxon>Olpidiales</taxon>
        <taxon>Olpidiaceae</taxon>
        <taxon>Olpidium</taxon>
    </lineage>
</organism>
<proteinExistence type="predicted"/>
<dbReference type="EMBL" id="JAEFCI010008083">
    <property type="protein sequence ID" value="KAG5458681.1"/>
    <property type="molecule type" value="Genomic_DNA"/>
</dbReference>
<evidence type="ECO:0000313" key="6">
    <source>
        <dbReference type="Proteomes" id="UP000673691"/>
    </source>
</evidence>
<dbReference type="AlphaFoldDB" id="A0A8H7ZSI1"/>
<dbReference type="OrthoDB" id="427795at2759"/>
<dbReference type="InterPro" id="IPR015943">
    <property type="entry name" value="WD40/YVTN_repeat-like_dom_sf"/>
</dbReference>
<feature type="domain" description="Histone-binding protein RBBP4-like N-terminal" evidence="4">
    <location>
        <begin position="78"/>
        <end position="140"/>
    </location>
</feature>
<keyword evidence="1" id="KW-0853">WD repeat</keyword>
<evidence type="ECO:0000256" key="3">
    <source>
        <dbReference type="SAM" id="MobiDB-lite"/>
    </source>
</evidence>
<evidence type="ECO:0000256" key="2">
    <source>
        <dbReference type="ARBA" id="ARBA00022737"/>
    </source>
</evidence>
<dbReference type="Pfam" id="PF12265">
    <property type="entry name" value="CAF1C_H4-bd"/>
    <property type="match status" value="1"/>
</dbReference>
<dbReference type="PANTHER" id="PTHR22850">
    <property type="entry name" value="WD40 REPEAT FAMILY"/>
    <property type="match status" value="1"/>
</dbReference>
<protein>
    <submittedName>
        <fullName evidence="5">Histone-binding protein RBBP4 or subunit C of CAF1 complex-domain-containing protein</fullName>
    </submittedName>
</protein>
<dbReference type="Gene3D" id="2.130.10.10">
    <property type="entry name" value="YVTN repeat-like/Quinoprotein amine dehydrogenase"/>
    <property type="match status" value="1"/>
</dbReference>
<accession>A0A8H7ZSI1</accession>
<keyword evidence="2" id="KW-0677">Repeat</keyword>